<feature type="compositionally biased region" description="Polar residues" evidence="1">
    <location>
        <begin position="1"/>
        <end position="12"/>
    </location>
</feature>
<evidence type="ECO:0000313" key="3">
    <source>
        <dbReference type="Proteomes" id="UP000887013"/>
    </source>
</evidence>
<dbReference type="EMBL" id="BMAW01076972">
    <property type="protein sequence ID" value="GFU04087.1"/>
    <property type="molecule type" value="Genomic_DNA"/>
</dbReference>
<evidence type="ECO:0000313" key="2">
    <source>
        <dbReference type="EMBL" id="GFU04087.1"/>
    </source>
</evidence>
<sequence length="113" mass="12432">MILRNSCCNTDYDNPEGERGEREVPQELPCASSRGKGGGTGNAVKDDDGWGKPVSRRLFHSNEREAPVGGVPRDTDRNLIHRKKRGSISMVEDESGVGDVRNRLADDPEMPLI</sequence>
<keyword evidence="3" id="KW-1185">Reference proteome</keyword>
<reference evidence="2" key="1">
    <citation type="submission" date="2020-08" db="EMBL/GenBank/DDBJ databases">
        <title>Multicomponent nature underlies the extraordinary mechanical properties of spider dragline silk.</title>
        <authorList>
            <person name="Kono N."/>
            <person name="Nakamura H."/>
            <person name="Mori M."/>
            <person name="Yoshida Y."/>
            <person name="Ohtoshi R."/>
            <person name="Malay A.D."/>
            <person name="Moran D.A.P."/>
            <person name="Tomita M."/>
            <person name="Numata K."/>
            <person name="Arakawa K."/>
        </authorList>
    </citation>
    <scope>NUCLEOTIDE SEQUENCE</scope>
</reference>
<gene>
    <name evidence="2" type="ORF">NPIL_162371</name>
</gene>
<evidence type="ECO:0000256" key="1">
    <source>
        <dbReference type="SAM" id="MobiDB-lite"/>
    </source>
</evidence>
<proteinExistence type="predicted"/>
<accession>A0A8X6Q7B8</accession>
<feature type="compositionally biased region" description="Basic and acidic residues" evidence="1">
    <location>
        <begin position="16"/>
        <end position="25"/>
    </location>
</feature>
<feature type="region of interest" description="Disordered" evidence="1">
    <location>
        <begin position="1"/>
        <end position="113"/>
    </location>
</feature>
<protein>
    <submittedName>
        <fullName evidence="2">Uncharacterized protein</fullName>
    </submittedName>
</protein>
<organism evidence="2 3">
    <name type="scientific">Nephila pilipes</name>
    <name type="common">Giant wood spider</name>
    <name type="synonym">Nephila maculata</name>
    <dbReference type="NCBI Taxonomy" id="299642"/>
    <lineage>
        <taxon>Eukaryota</taxon>
        <taxon>Metazoa</taxon>
        <taxon>Ecdysozoa</taxon>
        <taxon>Arthropoda</taxon>
        <taxon>Chelicerata</taxon>
        <taxon>Arachnida</taxon>
        <taxon>Araneae</taxon>
        <taxon>Araneomorphae</taxon>
        <taxon>Entelegynae</taxon>
        <taxon>Araneoidea</taxon>
        <taxon>Nephilidae</taxon>
        <taxon>Nephila</taxon>
    </lineage>
</organism>
<comment type="caution">
    <text evidence="2">The sequence shown here is derived from an EMBL/GenBank/DDBJ whole genome shotgun (WGS) entry which is preliminary data.</text>
</comment>
<dbReference type="Proteomes" id="UP000887013">
    <property type="component" value="Unassembled WGS sequence"/>
</dbReference>
<name>A0A8X6Q7B8_NEPPI</name>
<dbReference type="AlphaFoldDB" id="A0A8X6Q7B8"/>